<evidence type="ECO:0000313" key="2">
    <source>
        <dbReference type="Proteomes" id="UP000758603"/>
    </source>
</evidence>
<accession>A0A9P8UX39</accession>
<gene>
    <name evidence="1" type="ORF">BKA67DRAFT_33868</name>
</gene>
<dbReference type="RefSeq" id="XP_045964083.1">
    <property type="nucleotide sequence ID" value="XM_046096286.1"/>
</dbReference>
<protein>
    <submittedName>
        <fullName evidence="1">Uncharacterized protein</fullName>
    </submittedName>
</protein>
<comment type="caution">
    <text evidence="1">The sequence shown here is derived from an EMBL/GenBank/DDBJ whole genome shotgun (WGS) entry which is preliminary data.</text>
</comment>
<reference evidence="1" key="1">
    <citation type="journal article" date="2021" name="Nat. Commun.">
        <title>Genetic determinants of endophytism in the Arabidopsis root mycobiome.</title>
        <authorList>
            <person name="Mesny F."/>
            <person name="Miyauchi S."/>
            <person name="Thiergart T."/>
            <person name="Pickel B."/>
            <person name="Atanasova L."/>
            <person name="Karlsson M."/>
            <person name="Huettel B."/>
            <person name="Barry K.W."/>
            <person name="Haridas S."/>
            <person name="Chen C."/>
            <person name="Bauer D."/>
            <person name="Andreopoulos W."/>
            <person name="Pangilinan J."/>
            <person name="LaButti K."/>
            <person name="Riley R."/>
            <person name="Lipzen A."/>
            <person name="Clum A."/>
            <person name="Drula E."/>
            <person name="Henrissat B."/>
            <person name="Kohler A."/>
            <person name="Grigoriev I.V."/>
            <person name="Martin F.M."/>
            <person name="Hacquard S."/>
        </authorList>
    </citation>
    <scope>NUCLEOTIDE SEQUENCE</scope>
    <source>
        <strain evidence="1">MPI-SDFR-AT-0073</strain>
    </source>
</reference>
<name>A0A9P8UX39_9PEZI</name>
<organism evidence="1 2">
    <name type="scientific">Truncatella angustata</name>
    <dbReference type="NCBI Taxonomy" id="152316"/>
    <lineage>
        <taxon>Eukaryota</taxon>
        <taxon>Fungi</taxon>
        <taxon>Dikarya</taxon>
        <taxon>Ascomycota</taxon>
        <taxon>Pezizomycotina</taxon>
        <taxon>Sordariomycetes</taxon>
        <taxon>Xylariomycetidae</taxon>
        <taxon>Amphisphaeriales</taxon>
        <taxon>Sporocadaceae</taxon>
        <taxon>Truncatella</taxon>
    </lineage>
</organism>
<dbReference type="GeneID" id="70125179"/>
<keyword evidence="2" id="KW-1185">Reference proteome</keyword>
<dbReference type="EMBL" id="JAGPXC010000001">
    <property type="protein sequence ID" value="KAH6659952.1"/>
    <property type="molecule type" value="Genomic_DNA"/>
</dbReference>
<dbReference type="Proteomes" id="UP000758603">
    <property type="component" value="Unassembled WGS sequence"/>
</dbReference>
<proteinExistence type="predicted"/>
<evidence type="ECO:0000313" key="1">
    <source>
        <dbReference type="EMBL" id="KAH6659952.1"/>
    </source>
</evidence>
<dbReference type="OrthoDB" id="7848332at2759"/>
<dbReference type="AlphaFoldDB" id="A0A9P8UX39"/>
<sequence>MGSKLMDGPWISEKLCPTDVQQLTNRSSTTAFPGLSFYNFLFGQDSLLPANMADSGKMDVDKAEMALKGMAHSEQHYFNSYNHHGSQVSMRRC</sequence>